<evidence type="ECO:0000256" key="12">
    <source>
        <dbReference type="PIRNR" id="PIRNR002764"/>
    </source>
</evidence>
<dbReference type="PANTHER" id="PTHR30070:SF1">
    <property type="entry name" value="CYTOCHROME C BIOGENESIS B-RELATED"/>
    <property type="match status" value="1"/>
</dbReference>
<name>A0A0F3ITA3_9PROT</name>
<evidence type="ECO:0000313" key="15">
    <source>
        <dbReference type="Proteomes" id="UP000033774"/>
    </source>
</evidence>
<comment type="subcellular location">
    <subcellularLocation>
        <location evidence="2">Cell inner membrane</location>
        <topology evidence="2">Multi-pass membrane protein</topology>
    </subcellularLocation>
</comment>
<dbReference type="InterPro" id="IPR003544">
    <property type="entry name" value="Cyt_c_biogenesis_CcmB"/>
</dbReference>
<dbReference type="Pfam" id="PF03379">
    <property type="entry name" value="CcmB"/>
    <property type="match status" value="1"/>
</dbReference>
<dbReference type="InterPro" id="IPR026031">
    <property type="entry name" value="Cyt_c_CcmB_bac"/>
</dbReference>
<keyword evidence="11 12" id="KW-0472">Membrane</keyword>
<dbReference type="EMBL" id="LAJY01000187">
    <property type="protein sequence ID" value="KJV09941.1"/>
    <property type="molecule type" value="Genomic_DNA"/>
</dbReference>
<dbReference type="GO" id="GO:0005886">
    <property type="term" value="C:plasma membrane"/>
    <property type="evidence" value="ECO:0007669"/>
    <property type="project" value="UniProtKB-SubCell"/>
</dbReference>
<evidence type="ECO:0000256" key="1">
    <source>
        <dbReference type="ARBA" id="ARBA00002442"/>
    </source>
</evidence>
<reference evidence="14 15" key="1">
    <citation type="submission" date="2015-03" db="EMBL/GenBank/DDBJ databases">
        <title>Draft genome sequence of Elstera litoralis.</title>
        <authorList>
            <person name="Rahalkar M.C."/>
            <person name="Dhakephalkar P.K."/>
            <person name="Pore S.D."/>
            <person name="Arora P."/>
            <person name="Kapse N.G."/>
            <person name="Pandit P.S."/>
        </authorList>
    </citation>
    <scope>NUCLEOTIDE SEQUENCE [LARGE SCALE GENOMIC DNA]</scope>
    <source>
        <strain evidence="14 15">Dia-1</strain>
    </source>
</reference>
<accession>A0A0F3ITA3</accession>
<feature type="transmembrane region" description="Helical" evidence="13">
    <location>
        <begin position="190"/>
        <end position="217"/>
    </location>
</feature>
<dbReference type="GO" id="GO:1903607">
    <property type="term" value="P:cytochrome c biosynthetic process"/>
    <property type="evidence" value="ECO:0007669"/>
    <property type="project" value="TreeGrafter"/>
</dbReference>
<evidence type="ECO:0000256" key="11">
    <source>
        <dbReference type="ARBA" id="ARBA00023136"/>
    </source>
</evidence>
<dbReference type="AlphaFoldDB" id="A0A0F3ITA3"/>
<dbReference type="PATRIC" id="fig|552518.3.peg.878"/>
<keyword evidence="10 13" id="KW-1133">Transmembrane helix</keyword>
<evidence type="ECO:0000313" key="14">
    <source>
        <dbReference type="EMBL" id="KJV09941.1"/>
    </source>
</evidence>
<organism evidence="14 15">
    <name type="scientific">Elstera litoralis</name>
    <dbReference type="NCBI Taxonomy" id="552518"/>
    <lineage>
        <taxon>Bacteria</taxon>
        <taxon>Pseudomonadati</taxon>
        <taxon>Pseudomonadota</taxon>
        <taxon>Alphaproteobacteria</taxon>
        <taxon>Rhodospirillales</taxon>
        <taxon>Rhodospirillaceae</taxon>
        <taxon>Elstera</taxon>
    </lineage>
</organism>
<dbReference type="RefSeq" id="WP_045775426.1">
    <property type="nucleotide sequence ID" value="NZ_LAJY01000187.1"/>
</dbReference>
<protein>
    <recommendedName>
        <fullName evidence="4 12">Heme exporter protein B</fullName>
    </recommendedName>
</protein>
<feature type="transmembrane region" description="Helical" evidence="13">
    <location>
        <begin position="95"/>
        <end position="117"/>
    </location>
</feature>
<keyword evidence="5 12" id="KW-0813">Transport</keyword>
<comment type="function">
    <text evidence="1 12">Required for the export of heme to the periplasm for the biogenesis of c-type cytochromes.</text>
</comment>
<comment type="similarity">
    <text evidence="3 12">Belongs to the CcmB/CycW/HelB family.</text>
</comment>
<evidence type="ECO:0000256" key="4">
    <source>
        <dbReference type="ARBA" id="ARBA00016452"/>
    </source>
</evidence>
<comment type="caution">
    <text evidence="14">The sequence shown here is derived from an EMBL/GenBank/DDBJ whole genome shotgun (WGS) entry which is preliminary data.</text>
</comment>
<feature type="transmembrane region" description="Helical" evidence="13">
    <location>
        <begin position="20"/>
        <end position="37"/>
    </location>
</feature>
<evidence type="ECO:0000256" key="2">
    <source>
        <dbReference type="ARBA" id="ARBA00004429"/>
    </source>
</evidence>
<evidence type="ECO:0000256" key="9">
    <source>
        <dbReference type="ARBA" id="ARBA00022748"/>
    </source>
</evidence>
<feature type="transmembrane region" description="Helical" evidence="13">
    <location>
        <begin position="123"/>
        <end position="150"/>
    </location>
</feature>
<dbReference type="OrthoDB" id="9812915at2"/>
<proteinExistence type="inferred from homology"/>
<evidence type="ECO:0000256" key="10">
    <source>
        <dbReference type="ARBA" id="ARBA00022989"/>
    </source>
</evidence>
<evidence type="ECO:0000256" key="13">
    <source>
        <dbReference type="SAM" id="Phobius"/>
    </source>
</evidence>
<keyword evidence="9 12" id="KW-0201">Cytochrome c-type biogenesis</keyword>
<keyword evidence="6 12" id="KW-1003">Cell membrane</keyword>
<dbReference type="Proteomes" id="UP000033774">
    <property type="component" value="Unassembled WGS sequence"/>
</dbReference>
<evidence type="ECO:0000256" key="8">
    <source>
        <dbReference type="ARBA" id="ARBA00022692"/>
    </source>
</evidence>
<dbReference type="PRINTS" id="PR01414">
    <property type="entry name" value="CCMBBIOGNSIS"/>
</dbReference>
<dbReference type="NCBIfam" id="TIGR01190">
    <property type="entry name" value="ccmB"/>
    <property type="match status" value="1"/>
</dbReference>
<keyword evidence="8 13" id="KW-0812">Transmembrane</keyword>
<keyword evidence="15" id="KW-1185">Reference proteome</keyword>
<keyword evidence="7 12" id="KW-0997">Cell inner membrane</keyword>
<evidence type="ECO:0000256" key="6">
    <source>
        <dbReference type="ARBA" id="ARBA00022475"/>
    </source>
</evidence>
<dbReference type="GO" id="GO:0017004">
    <property type="term" value="P:cytochrome complex assembly"/>
    <property type="evidence" value="ECO:0007669"/>
    <property type="project" value="UniProtKB-KW"/>
</dbReference>
<feature type="transmembrane region" description="Helical" evidence="13">
    <location>
        <begin position="157"/>
        <end position="178"/>
    </location>
</feature>
<gene>
    <name evidence="14" type="ORF">VZ95_08245</name>
</gene>
<dbReference type="PANTHER" id="PTHR30070">
    <property type="entry name" value="HEME EXPORTER PROTEIN B"/>
    <property type="match status" value="1"/>
</dbReference>
<evidence type="ECO:0000256" key="3">
    <source>
        <dbReference type="ARBA" id="ARBA00010544"/>
    </source>
</evidence>
<sequence>MGAFFRHELRLALRQASDLMPVLIFFILAATLFPLGVGPEPVLLGRIASGIVWVTALLAAMLSLDRLFEADYADGTLELLALSPQPLALLAASKIAVHWLTTGLPLLLLSPLLGVMLNLPGEAYGALLASMALGTPCLSLIGAIGAAVTLGARRGGALVPLLVLPLVLPVLIFGVSAVEGAATGLGAGPALLILGALLAVALPLAPMVVAGALRLAVSD</sequence>
<dbReference type="GO" id="GO:0015232">
    <property type="term" value="F:heme transmembrane transporter activity"/>
    <property type="evidence" value="ECO:0007669"/>
    <property type="project" value="InterPro"/>
</dbReference>
<evidence type="ECO:0000256" key="7">
    <source>
        <dbReference type="ARBA" id="ARBA00022519"/>
    </source>
</evidence>
<feature type="transmembrane region" description="Helical" evidence="13">
    <location>
        <begin position="43"/>
        <end position="64"/>
    </location>
</feature>
<evidence type="ECO:0000256" key="5">
    <source>
        <dbReference type="ARBA" id="ARBA00022448"/>
    </source>
</evidence>
<dbReference type="PIRSF" id="PIRSF002764">
    <property type="entry name" value="CcmB"/>
    <property type="match status" value="1"/>
</dbReference>